<keyword evidence="3" id="KW-0732">Signal</keyword>
<feature type="region of interest" description="Disordered" evidence="1">
    <location>
        <begin position="467"/>
        <end position="514"/>
    </location>
</feature>
<proteinExistence type="predicted"/>
<keyword evidence="5" id="KW-1185">Reference proteome</keyword>
<evidence type="ECO:0000256" key="3">
    <source>
        <dbReference type="SAM" id="SignalP"/>
    </source>
</evidence>
<feature type="region of interest" description="Disordered" evidence="1">
    <location>
        <begin position="595"/>
        <end position="623"/>
    </location>
</feature>
<feature type="region of interest" description="Disordered" evidence="1">
    <location>
        <begin position="699"/>
        <end position="742"/>
    </location>
</feature>
<evidence type="ECO:0000256" key="2">
    <source>
        <dbReference type="SAM" id="Phobius"/>
    </source>
</evidence>
<keyword evidence="2" id="KW-0472">Membrane</keyword>
<feature type="signal peptide" evidence="3">
    <location>
        <begin position="1"/>
        <end position="19"/>
    </location>
</feature>
<feature type="chain" id="PRO_5034963003" evidence="3">
    <location>
        <begin position="20"/>
        <end position="775"/>
    </location>
</feature>
<accession>A0A8H4P559</accession>
<evidence type="ECO:0000313" key="4">
    <source>
        <dbReference type="EMBL" id="KAF4457698.1"/>
    </source>
</evidence>
<evidence type="ECO:0000313" key="5">
    <source>
        <dbReference type="Proteomes" id="UP000554235"/>
    </source>
</evidence>
<reference evidence="4 5" key="1">
    <citation type="submission" date="2020-01" db="EMBL/GenBank/DDBJ databases">
        <title>Identification and distribution of gene clusters putatively required for synthesis of sphingolipid metabolism inhibitors in phylogenetically diverse species of the filamentous fungus Fusarium.</title>
        <authorList>
            <person name="Kim H.-S."/>
            <person name="Busman M."/>
            <person name="Brown D.W."/>
            <person name="Divon H."/>
            <person name="Uhlig S."/>
            <person name="Proctor R.H."/>
        </authorList>
    </citation>
    <scope>NUCLEOTIDE SEQUENCE [LARGE SCALE GENOMIC DNA]</scope>
    <source>
        <strain evidence="4 5">NRRL 20459</strain>
    </source>
</reference>
<dbReference type="AlphaFoldDB" id="A0A8H4P559"/>
<gene>
    <name evidence="4" type="ORF">FALBO_15159</name>
</gene>
<feature type="compositionally biased region" description="Basic and acidic residues" evidence="1">
    <location>
        <begin position="494"/>
        <end position="503"/>
    </location>
</feature>
<keyword evidence="2" id="KW-0812">Transmembrane</keyword>
<comment type="caution">
    <text evidence="4">The sequence shown here is derived from an EMBL/GenBank/DDBJ whole genome shotgun (WGS) entry which is preliminary data.</text>
</comment>
<dbReference type="OrthoDB" id="5102830at2759"/>
<sequence>MRFSNILPALGAFTSLVEATPTFFGAGAGGGLAGSGEFGKGTSCSLANSWKDHVLFQGICAPETESSAAVSLGLNLPSAQITGDIGFSCESNFLKEPKIRVSLGGISAYVELDLSASAAVHQSVELFASPKLQIAVPGLESELGAAVALDLVVGCGAAIDLSAGVYISFADSAYVDISLLTKDVVGVSLDGLVTKALPIGVGADVDLGAGIDLQLGLRLRSELNIGAGVDIPILDIGADAGFGAAVWVSLFDYTATIAAGAGAGLSVTGDFACNLGLAVDGNLDLGGGLDFGLVPSLSVSLAKGAKATFTQTDRGTCGSFIGHFKGSGSIGGPTVSASGLLTASNLYTASAGASVVVSIPADVTASAHISGSLGGSLSLTLGLPDASASLELPHLSGSVDLPVISASLDVSGSAGFPELSNSVNLPFESASAGLTLSGGLDIPDITISGGSDATAIFGSLPGDNGGHTDSVGATVSVPESAGSTTDSGSYPVKTGEHEHHDSPSKPADTSDADAVTATSDAVIATSDAVTATSDAVITQIPDASGMITSTLRETHTYTITSCAASVINCPASYTQKIVTSTIIEKVTVCPATATATAGNEGSDSGSGSGDDSGSGSSPVTTSAAEVKTTIDLATITKTLTTLKPCTKLTTSTFVRPTNPPPAAATITIVHGTAEKGTDETATKQPEPLSTLSRVLASATATDDNASPAEETSQPAGAQPPVPAGSGASHNPPSNATIPVGGATSTPTGVPVVAGAHMITSGGLFLMMPLALAFIM</sequence>
<evidence type="ECO:0000256" key="1">
    <source>
        <dbReference type="SAM" id="MobiDB-lite"/>
    </source>
</evidence>
<name>A0A8H4P559_9HYPO</name>
<feature type="compositionally biased region" description="Polar residues" evidence="1">
    <location>
        <begin position="730"/>
        <end position="742"/>
    </location>
</feature>
<keyword evidence="2" id="KW-1133">Transmembrane helix</keyword>
<dbReference type="EMBL" id="JAADYS010002579">
    <property type="protein sequence ID" value="KAF4457698.1"/>
    <property type="molecule type" value="Genomic_DNA"/>
</dbReference>
<feature type="transmembrane region" description="Helical" evidence="2">
    <location>
        <begin position="753"/>
        <end position="774"/>
    </location>
</feature>
<organism evidence="4 5">
    <name type="scientific">Fusarium albosuccineum</name>
    <dbReference type="NCBI Taxonomy" id="1237068"/>
    <lineage>
        <taxon>Eukaryota</taxon>
        <taxon>Fungi</taxon>
        <taxon>Dikarya</taxon>
        <taxon>Ascomycota</taxon>
        <taxon>Pezizomycotina</taxon>
        <taxon>Sordariomycetes</taxon>
        <taxon>Hypocreomycetidae</taxon>
        <taxon>Hypocreales</taxon>
        <taxon>Nectriaceae</taxon>
        <taxon>Fusarium</taxon>
        <taxon>Fusarium decemcellulare species complex</taxon>
    </lineage>
</organism>
<dbReference type="Proteomes" id="UP000554235">
    <property type="component" value="Unassembled WGS sequence"/>
</dbReference>
<protein>
    <submittedName>
        <fullName evidence="4">Uncharacterized protein</fullName>
    </submittedName>
</protein>